<accession>A0A0F9F9M0</accession>
<evidence type="ECO:0000256" key="2">
    <source>
        <dbReference type="ARBA" id="ARBA00023000"/>
    </source>
</evidence>
<dbReference type="PROSITE" id="PS50817">
    <property type="entry name" value="INTEIN_N_TER"/>
    <property type="match status" value="1"/>
</dbReference>
<evidence type="ECO:0000256" key="1">
    <source>
        <dbReference type="ARBA" id="ARBA00022813"/>
    </source>
</evidence>
<dbReference type="AlphaFoldDB" id="A0A0F9F9M0"/>
<dbReference type="InterPro" id="IPR027434">
    <property type="entry name" value="Homing_endonucl"/>
</dbReference>
<comment type="caution">
    <text evidence="4">The sequence shown here is derived from an EMBL/GenBank/DDBJ whole genome shotgun (WGS) entry which is preliminary data.</text>
</comment>
<dbReference type="InterPro" id="IPR036844">
    <property type="entry name" value="Hint_dom_sf"/>
</dbReference>
<keyword evidence="1" id="KW-0068">Autocatalytic cleavage</keyword>
<reference evidence="4" key="1">
    <citation type="journal article" date="2015" name="Nature">
        <title>Complex archaea that bridge the gap between prokaryotes and eukaryotes.</title>
        <authorList>
            <person name="Spang A."/>
            <person name="Saw J.H."/>
            <person name="Jorgensen S.L."/>
            <person name="Zaremba-Niedzwiedzka K."/>
            <person name="Martijn J."/>
            <person name="Lind A.E."/>
            <person name="van Eijk R."/>
            <person name="Schleper C."/>
            <person name="Guy L."/>
            <person name="Ettema T.J."/>
        </authorList>
    </citation>
    <scope>NUCLEOTIDE SEQUENCE</scope>
</reference>
<name>A0A0F9F9M0_9ZZZZ</name>
<dbReference type="EMBL" id="LAZR01033537">
    <property type="protein sequence ID" value="KKL47807.1"/>
    <property type="molecule type" value="Genomic_DNA"/>
</dbReference>
<gene>
    <name evidence="4" type="ORF">LCGC14_2331860</name>
</gene>
<proteinExistence type="predicted"/>
<protein>
    <recommendedName>
        <fullName evidence="3">Hint domain-containing protein</fullName>
    </recommendedName>
</protein>
<dbReference type="InterPro" id="IPR006141">
    <property type="entry name" value="Intein_N"/>
</dbReference>
<dbReference type="Gene3D" id="2.170.16.10">
    <property type="entry name" value="Hedgehog/Intein (Hint) domain"/>
    <property type="match status" value="1"/>
</dbReference>
<dbReference type="InterPro" id="IPR003587">
    <property type="entry name" value="Hint_dom_N"/>
</dbReference>
<dbReference type="SUPFAM" id="SSF51294">
    <property type="entry name" value="Hedgehog/intein (Hint) domain"/>
    <property type="match status" value="1"/>
</dbReference>
<evidence type="ECO:0000313" key="4">
    <source>
        <dbReference type="EMBL" id="KKL47807.1"/>
    </source>
</evidence>
<dbReference type="CDD" id="cd00081">
    <property type="entry name" value="Hint"/>
    <property type="match status" value="1"/>
</dbReference>
<feature type="domain" description="Hint" evidence="3">
    <location>
        <begin position="79"/>
        <end position="191"/>
    </location>
</feature>
<dbReference type="SMART" id="SM00306">
    <property type="entry name" value="HintN"/>
    <property type="match status" value="1"/>
</dbReference>
<sequence>EVAERSWKARMSPRLRAWVTQQLDKCGASSEGRRSQAQCILDAFRKKVPYIADPLMGEFMATPDQLLCLDEGGLCIMGGDCFPEGTLLLRDDFEFTPIERIKVGDRIWGKDKWSTVTQKWAKGTLEIDAIEISNGSTVHLTADHKVYVGECKHGGRCEQVQCEPPYKRIESFDRRIQVRDLCEGDTLLQPKRVAFGSGQVDPDRMYVEALALADGWTEASKNPELPHINFRIAGRDGKRKEAQKHEVKEICERLGIETLWHKRYITVKDRAWASHIAALGSRARFKHLETIDLDEASAVAALRGLMADSAQNTGASTRTYSTTSRQLMLQVRVLHRMFGKMTSVRMLTPEQHGGAGKHPLWRVGQREKDKLNLFVRSIERSVREVPCWDIATDDHYVYLPEHDVTVSNCDEATITLLAALMSIAIPTMVIGSSHREPYDLPTHVFGAFKDDLGDWVRLDGTTQYPVGRVVPRVREWWVEPGKEAKESGEGDFVGMSGSLSRPATLLDLVYPGIR</sequence>
<evidence type="ECO:0000259" key="3">
    <source>
        <dbReference type="SMART" id="SM00306"/>
    </source>
</evidence>
<feature type="non-terminal residue" evidence="4">
    <location>
        <position position="1"/>
    </location>
</feature>
<dbReference type="GO" id="GO:0016539">
    <property type="term" value="P:intein-mediated protein splicing"/>
    <property type="evidence" value="ECO:0007669"/>
    <property type="project" value="InterPro"/>
</dbReference>
<keyword evidence="2" id="KW-0651">Protein splicing</keyword>
<organism evidence="4">
    <name type="scientific">marine sediment metagenome</name>
    <dbReference type="NCBI Taxonomy" id="412755"/>
    <lineage>
        <taxon>unclassified sequences</taxon>
        <taxon>metagenomes</taxon>
        <taxon>ecological metagenomes</taxon>
    </lineage>
</organism>
<dbReference type="Gene3D" id="3.10.28.10">
    <property type="entry name" value="Homing endonucleases"/>
    <property type="match status" value="1"/>
</dbReference>